<gene>
    <name evidence="1" type="ORF">RHMOL_Rhmol13G0020000</name>
</gene>
<keyword evidence="2" id="KW-1185">Reference proteome</keyword>
<dbReference type="EMBL" id="CM046400">
    <property type="protein sequence ID" value="KAI8522734.1"/>
    <property type="molecule type" value="Genomic_DNA"/>
</dbReference>
<accession>A0ACC0L210</accession>
<evidence type="ECO:0000313" key="2">
    <source>
        <dbReference type="Proteomes" id="UP001062846"/>
    </source>
</evidence>
<name>A0ACC0L210_RHOML</name>
<evidence type="ECO:0000313" key="1">
    <source>
        <dbReference type="EMBL" id="KAI8522734.1"/>
    </source>
</evidence>
<reference evidence="1" key="1">
    <citation type="submission" date="2022-02" db="EMBL/GenBank/DDBJ databases">
        <title>Plant Genome Project.</title>
        <authorList>
            <person name="Zhang R.-G."/>
        </authorList>
    </citation>
    <scope>NUCLEOTIDE SEQUENCE</scope>
    <source>
        <strain evidence="1">AT1</strain>
    </source>
</reference>
<comment type="caution">
    <text evidence="1">The sequence shown here is derived from an EMBL/GenBank/DDBJ whole genome shotgun (WGS) entry which is preliminary data.</text>
</comment>
<protein>
    <submittedName>
        <fullName evidence="1">Uncharacterized protein</fullName>
    </submittedName>
</protein>
<dbReference type="Proteomes" id="UP001062846">
    <property type="component" value="Chromosome 13"/>
</dbReference>
<organism evidence="1 2">
    <name type="scientific">Rhododendron molle</name>
    <name type="common">Chinese azalea</name>
    <name type="synonym">Azalea mollis</name>
    <dbReference type="NCBI Taxonomy" id="49168"/>
    <lineage>
        <taxon>Eukaryota</taxon>
        <taxon>Viridiplantae</taxon>
        <taxon>Streptophyta</taxon>
        <taxon>Embryophyta</taxon>
        <taxon>Tracheophyta</taxon>
        <taxon>Spermatophyta</taxon>
        <taxon>Magnoliopsida</taxon>
        <taxon>eudicotyledons</taxon>
        <taxon>Gunneridae</taxon>
        <taxon>Pentapetalae</taxon>
        <taxon>asterids</taxon>
        <taxon>Ericales</taxon>
        <taxon>Ericaceae</taxon>
        <taxon>Ericoideae</taxon>
        <taxon>Rhodoreae</taxon>
        <taxon>Rhododendron</taxon>
    </lineage>
</organism>
<sequence length="103" mass="12025">MEVFRRCGWSEDDFQLAFNKVPLFMWLSEKKMTGTTDFLVHKMGRKPAAFGRARKVLLYSVEESNCPKERKCFLDWFVTKYEEDVPQLLHVFNGKGSLAELGL</sequence>
<proteinExistence type="predicted"/>